<proteinExistence type="predicted"/>
<name>A0A4Y2AM68_ARAVE</name>
<accession>A0A4Y2AM68</accession>
<feature type="domain" description="Transposase Tc1-like" evidence="1">
    <location>
        <begin position="4"/>
        <end position="54"/>
    </location>
</feature>
<organism evidence="2 3">
    <name type="scientific">Araneus ventricosus</name>
    <name type="common">Orbweaver spider</name>
    <name type="synonym">Epeira ventricosa</name>
    <dbReference type="NCBI Taxonomy" id="182803"/>
    <lineage>
        <taxon>Eukaryota</taxon>
        <taxon>Metazoa</taxon>
        <taxon>Ecdysozoa</taxon>
        <taxon>Arthropoda</taxon>
        <taxon>Chelicerata</taxon>
        <taxon>Arachnida</taxon>
        <taxon>Araneae</taxon>
        <taxon>Araneomorphae</taxon>
        <taxon>Entelegynae</taxon>
        <taxon>Araneoidea</taxon>
        <taxon>Araneidae</taxon>
        <taxon>Araneus</taxon>
    </lineage>
</organism>
<dbReference type="GO" id="GO:0015074">
    <property type="term" value="P:DNA integration"/>
    <property type="evidence" value="ECO:0007669"/>
    <property type="project" value="InterPro"/>
</dbReference>
<comment type="caution">
    <text evidence="2">The sequence shown here is derived from an EMBL/GenBank/DDBJ whole genome shotgun (WGS) entry which is preliminary data.</text>
</comment>
<gene>
    <name evidence="2" type="ORF">AVEN_83048_1</name>
</gene>
<dbReference type="EMBL" id="BGPR01000024">
    <property type="protein sequence ID" value="GBL80952.1"/>
    <property type="molecule type" value="Genomic_DNA"/>
</dbReference>
<dbReference type="AlphaFoldDB" id="A0A4Y2AM68"/>
<reference evidence="2 3" key="1">
    <citation type="journal article" date="2019" name="Sci. Rep.">
        <title>Orb-weaving spider Araneus ventricosus genome elucidates the spidroin gene catalogue.</title>
        <authorList>
            <person name="Kono N."/>
            <person name="Nakamura H."/>
            <person name="Ohtoshi R."/>
            <person name="Moran D.A.P."/>
            <person name="Shinohara A."/>
            <person name="Yoshida Y."/>
            <person name="Fujiwara M."/>
            <person name="Mori M."/>
            <person name="Tomita M."/>
            <person name="Arakawa K."/>
        </authorList>
    </citation>
    <scope>NUCLEOTIDE SEQUENCE [LARGE SCALE GENOMIC DNA]</scope>
</reference>
<dbReference type="InterPro" id="IPR002492">
    <property type="entry name" value="Transposase_Tc1-like"/>
</dbReference>
<sequence>MASKLPAAAGRPISRHTVSSILHEGGLFSRRPVVCEPLSPAHVRARLHLAREHSSWTPEQWGHVLFADESRFKIQDDSRRAMIWREQGTRYRAPNIVKRDLTEVAGYLYGQG</sequence>
<evidence type="ECO:0000313" key="3">
    <source>
        <dbReference type="Proteomes" id="UP000499080"/>
    </source>
</evidence>
<dbReference type="Proteomes" id="UP000499080">
    <property type="component" value="Unassembled WGS sequence"/>
</dbReference>
<dbReference type="Pfam" id="PF01498">
    <property type="entry name" value="HTH_Tnp_Tc3_2"/>
    <property type="match status" value="1"/>
</dbReference>
<dbReference type="InterPro" id="IPR036397">
    <property type="entry name" value="RNaseH_sf"/>
</dbReference>
<evidence type="ECO:0000313" key="2">
    <source>
        <dbReference type="EMBL" id="GBL80952.1"/>
    </source>
</evidence>
<evidence type="ECO:0000259" key="1">
    <source>
        <dbReference type="Pfam" id="PF01498"/>
    </source>
</evidence>
<dbReference type="OrthoDB" id="6155880at2759"/>
<keyword evidence="3" id="KW-1185">Reference proteome</keyword>
<dbReference type="Gene3D" id="3.30.420.10">
    <property type="entry name" value="Ribonuclease H-like superfamily/Ribonuclease H"/>
    <property type="match status" value="1"/>
</dbReference>
<dbReference type="GO" id="GO:0006313">
    <property type="term" value="P:DNA transposition"/>
    <property type="evidence" value="ECO:0007669"/>
    <property type="project" value="InterPro"/>
</dbReference>
<protein>
    <recommendedName>
        <fullName evidence="1">Transposase Tc1-like domain-containing protein</fullName>
    </recommendedName>
</protein>
<dbReference type="GO" id="GO:0003677">
    <property type="term" value="F:DNA binding"/>
    <property type="evidence" value="ECO:0007669"/>
    <property type="project" value="InterPro"/>
</dbReference>